<evidence type="ECO:0000259" key="8">
    <source>
        <dbReference type="PROSITE" id="PS51918"/>
    </source>
</evidence>
<dbReference type="SUPFAM" id="SSF102114">
    <property type="entry name" value="Radical SAM enzymes"/>
    <property type="match status" value="1"/>
</dbReference>
<evidence type="ECO:0000256" key="1">
    <source>
        <dbReference type="ARBA" id="ARBA00001966"/>
    </source>
</evidence>
<dbReference type="PROSITE" id="PS51918">
    <property type="entry name" value="RADICAL_SAM"/>
    <property type="match status" value="1"/>
</dbReference>
<evidence type="ECO:0000256" key="7">
    <source>
        <dbReference type="ARBA" id="ARBA00023014"/>
    </source>
</evidence>
<gene>
    <name evidence="9" type="ORF">A2876_03225</name>
</gene>
<keyword evidence="3" id="KW-0808">Transferase</keyword>
<name>A0A1F4YDJ8_9BACT</name>
<dbReference type="CDD" id="cd01335">
    <property type="entry name" value="Radical_SAM"/>
    <property type="match status" value="1"/>
</dbReference>
<dbReference type="GO" id="GO:0005829">
    <property type="term" value="C:cytosol"/>
    <property type="evidence" value="ECO:0007669"/>
    <property type="project" value="TreeGrafter"/>
</dbReference>
<dbReference type="InterPro" id="IPR051198">
    <property type="entry name" value="BchE-like"/>
</dbReference>
<dbReference type="Gene3D" id="3.80.30.20">
    <property type="entry name" value="tm_1862 like domain"/>
    <property type="match status" value="1"/>
</dbReference>
<dbReference type="GO" id="GO:0051539">
    <property type="term" value="F:4 iron, 4 sulfur cluster binding"/>
    <property type="evidence" value="ECO:0007669"/>
    <property type="project" value="UniProtKB-KW"/>
</dbReference>
<evidence type="ECO:0000256" key="4">
    <source>
        <dbReference type="ARBA" id="ARBA00022691"/>
    </source>
</evidence>
<accession>A0A1F4YDJ8</accession>
<dbReference type="InterPro" id="IPR007197">
    <property type="entry name" value="rSAM"/>
</dbReference>
<evidence type="ECO:0000256" key="6">
    <source>
        <dbReference type="ARBA" id="ARBA00023004"/>
    </source>
</evidence>
<dbReference type="SMART" id="SM00729">
    <property type="entry name" value="Elp3"/>
    <property type="match status" value="1"/>
</dbReference>
<evidence type="ECO:0000256" key="5">
    <source>
        <dbReference type="ARBA" id="ARBA00022723"/>
    </source>
</evidence>
<dbReference type="InterPro" id="IPR023404">
    <property type="entry name" value="rSAM_horseshoe"/>
</dbReference>
<organism evidence="9 10">
    <name type="scientific">Candidatus Amesbacteria bacterium RIFCSPHIGHO2_01_FULL_48_32b</name>
    <dbReference type="NCBI Taxonomy" id="1797253"/>
    <lineage>
        <taxon>Bacteria</taxon>
        <taxon>Candidatus Amesiibacteriota</taxon>
    </lineage>
</organism>
<proteinExistence type="predicted"/>
<protein>
    <recommendedName>
        <fullName evidence="8">Radical SAM core domain-containing protein</fullName>
    </recommendedName>
</protein>
<dbReference type="SFLD" id="SFLDG01123">
    <property type="entry name" value="methyltransferase_(Class_B)"/>
    <property type="match status" value="1"/>
</dbReference>
<dbReference type="Pfam" id="PF04055">
    <property type="entry name" value="Radical_SAM"/>
    <property type="match status" value="1"/>
</dbReference>
<feature type="domain" description="Radical SAM core" evidence="8">
    <location>
        <begin position="203"/>
        <end position="441"/>
    </location>
</feature>
<keyword evidence="5" id="KW-0479">Metal-binding</keyword>
<dbReference type="InterPro" id="IPR034466">
    <property type="entry name" value="Methyltransferase_Class_B"/>
</dbReference>
<dbReference type="InterPro" id="IPR006638">
    <property type="entry name" value="Elp3/MiaA/NifB-like_rSAM"/>
</dbReference>
<comment type="caution">
    <text evidence="9">The sequence shown here is derived from an EMBL/GenBank/DDBJ whole genome shotgun (WGS) entry which is preliminary data.</text>
</comment>
<dbReference type="EMBL" id="MEXH01000026">
    <property type="protein sequence ID" value="OGC91928.1"/>
    <property type="molecule type" value="Genomic_DNA"/>
</dbReference>
<dbReference type="SFLD" id="SFLDG01082">
    <property type="entry name" value="B12-binding_domain_containing"/>
    <property type="match status" value="1"/>
</dbReference>
<dbReference type="Proteomes" id="UP000178176">
    <property type="component" value="Unassembled WGS sequence"/>
</dbReference>
<dbReference type="InterPro" id="IPR058240">
    <property type="entry name" value="rSAM_sf"/>
</dbReference>
<evidence type="ECO:0000313" key="10">
    <source>
        <dbReference type="Proteomes" id="UP000178176"/>
    </source>
</evidence>
<keyword evidence="7" id="KW-0411">Iron-sulfur</keyword>
<sequence>MKLPSLVLINPNLVSQKNDIASSGIPYWPITLAYAAAALRQKGFPLRVIDAFGAKPKQITTWDNFYVQGLTPQEILAQLRTRKVDCLITYAGMVHNHEVHLNLIRRLRQAYPQTPIITLENTQQVTSYVLSEVSSQFLEAGATTIYTGEPEKTLDKVIMKKIRGLYNSHPEKPIMNLDRLLFPAWDLFPVKSYWNLGYAHGPITYSKYLPMYTSRGCPFSCAFCTIPALNARLWRGRTGQNVVDEMEYWHSKWGIREFHFEDVNPAMVSSRMADISHEIIKRKLPVIWKITSGTKVEAIKPEVIPLMAKAGCRYISISPESGSPRMLQLMNKPFAHDLALGQIKRMHASGITTQACFVLGFPGEIKDDLRQTAKYIRKLAQVGLDEVALFIMTPIPGSSQWGKISGFHFLSQLTFSPSWRRDFKPLHFFRLMLFAKFTFYRLLYNPASLVKSFVGLVTGSFHTKTEMTIHRLLRVRLWSFLYAR</sequence>
<dbReference type="PANTHER" id="PTHR43409:SF7">
    <property type="entry name" value="BLL1977 PROTEIN"/>
    <property type="match status" value="1"/>
</dbReference>
<comment type="cofactor">
    <cofactor evidence="1">
        <name>[4Fe-4S] cluster</name>
        <dbReference type="ChEBI" id="CHEBI:49883"/>
    </cofactor>
</comment>
<reference evidence="9 10" key="1">
    <citation type="journal article" date="2016" name="Nat. Commun.">
        <title>Thousands of microbial genomes shed light on interconnected biogeochemical processes in an aquifer system.</title>
        <authorList>
            <person name="Anantharaman K."/>
            <person name="Brown C.T."/>
            <person name="Hug L.A."/>
            <person name="Sharon I."/>
            <person name="Castelle C.J."/>
            <person name="Probst A.J."/>
            <person name="Thomas B.C."/>
            <person name="Singh A."/>
            <person name="Wilkins M.J."/>
            <person name="Karaoz U."/>
            <person name="Brodie E.L."/>
            <person name="Williams K.H."/>
            <person name="Hubbard S.S."/>
            <person name="Banfield J.F."/>
        </authorList>
    </citation>
    <scope>NUCLEOTIDE SEQUENCE [LARGE SCALE GENOMIC DNA]</scope>
</reference>
<dbReference type="GO" id="GO:0003824">
    <property type="term" value="F:catalytic activity"/>
    <property type="evidence" value="ECO:0007669"/>
    <property type="project" value="InterPro"/>
</dbReference>
<evidence type="ECO:0000313" key="9">
    <source>
        <dbReference type="EMBL" id="OGC91928.1"/>
    </source>
</evidence>
<dbReference type="GO" id="GO:0046872">
    <property type="term" value="F:metal ion binding"/>
    <property type="evidence" value="ECO:0007669"/>
    <property type="project" value="UniProtKB-KW"/>
</dbReference>
<keyword evidence="2" id="KW-0489">Methyltransferase</keyword>
<keyword evidence="6" id="KW-0408">Iron</keyword>
<evidence type="ECO:0000256" key="2">
    <source>
        <dbReference type="ARBA" id="ARBA00022603"/>
    </source>
</evidence>
<keyword evidence="4" id="KW-0949">S-adenosyl-L-methionine</keyword>
<dbReference type="PANTHER" id="PTHR43409">
    <property type="entry name" value="ANAEROBIC MAGNESIUM-PROTOPORPHYRIN IX MONOMETHYL ESTER CYCLASE-RELATED"/>
    <property type="match status" value="1"/>
</dbReference>
<dbReference type="AlphaFoldDB" id="A0A1F4YDJ8"/>
<evidence type="ECO:0000256" key="3">
    <source>
        <dbReference type="ARBA" id="ARBA00022679"/>
    </source>
</evidence>
<dbReference type="SFLD" id="SFLDS00029">
    <property type="entry name" value="Radical_SAM"/>
    <property type="match status" value="1"/>
</dbReference>